<gene>
    <name evidence="5" type="ORF">CYCCA115_LOCUS1972</name>
</gene>
<dbReference type="InterPro" id="IPR036612">
    <property type="entry name" value="KH_dom_type_1_sf"/>
</dbReference>
<accession>A0AAD2CIS0</accession>
<feature type="region of interest" description="Disordered" evidence="3">
    <location>
        <begin position="582"/>
        <end position="634"/>
    </location>
</feature>
<dbReference type="CDD" id="cd00105">
    <property type="entry name" value="KH-I"/>
    <property type="match status" value="1"/>
</dbReference>
<keyword evidence="2" id="KW-0694">RNA-binding</keyword>
<dbReference type="InterPro" id="IPR004088">
    <property type="entry name" value="KH_dom_type_1"/>
</dbReference>
<dbReference type="Gene3D" id="3.30.1370.10">
    <property type="entry name" value="K Homology domain, type 1"/>
    <property type="match status" value="3"/>
</dbReference>
<dbReference type="SMART" id="SM00322">
    <property type="entry name" value="KH"/>
    <property type="match status" value="3"/>
</dbReference>
<evidence type="ECO:0000313" key="5">
    <source>
        <dbReference type="EMBL" id="CAJ1930533.1"/>
    </source>
</evidence>
<feature type="domain" description="K Homology" evidence="4">
    <location>
        <begin position="327"/>
        <end position="400"/>
    </location>
</feature>
<evidence type="ECO:0000256" key="1">
    <source>
        <dbReference type="ARBA" id="ARBA00022737"/>
    </source>
</evidence>
<evidence type="ECO:0000256" key="2">
    <source>
        <dbReference type="PROSITE-ProRule" id="PRU00117"/>
    </source>
</evidence>
<evidence type="ECO:0000259" key="4">
    <source>
        <dbReference type="SMART" id="SM00322"/>
    </source>
</evidence>
<dbReference type="PROSITE" id="PS50084">
    <property type="entry name" value="KH_TYPE_1"/>
    <property type="match status" value="3"/>
</dbReference>
<feature type="domain" description="K Homology" evidence="4">
    <location>
        <begin position="228"/>
        <end position="302"/>
    </location>
</feature>
<dbReference type="Proteomes" id="UP001295423">
    <property type="component" value="Unassembled WGS sequence"/>
</dbReference>
<dbReference type="AlphaFoldDB" id="A0AAD2CIS0"/>
<reference evidence="5" key="1">
    <citation type="submission" date="2023-08" db="EMBL/GenBank/DDBJ databases">
        <authorList>
            <person name="Audoor S."/>
            <person name="Bilcke G."/>
        </authorList>
    </citation>
    <scope>NUCLEOTIDE SEQUENCE</scope>
</reference>
<feature type="compositionally biased region" description="Pro residues" evidence="3">
    <location>
        <begin position="595"/>
        <end position="611"/>
    </location>
</feature>
<evidence type="ECO:0000256" key="3">
    <source>
        <dbReference type="SAM" id="MobiDB-lite"/>
    </source>
</evidence>
<evidence type="ECO:0000313" key="6">
    <source>
        <dbReference type="Proteomes" id="UP001295423"/>
    </source>
</evidence>
<dbReference type="GO" id="GO:0003723">
    <property type="term" value="F:RNA binding"/>
    <property type="evidence" value="ECO:0007669"/>
    <property type="project" value="UniProtKB-UniRule"/>
</dbReference>
<name>A0AAD2CIS0_9STRA</name>
<dbReference type="Pfam" id="PF00013">
    <property type="entry name" value="KH_1"/>
    <property type="match status" value="3"/>
</dbReference>
<dbReference type="InterPro" id="IPR004087">
    <property type="entry name" value="KH_dom"/>
</dbReference>
<organism evidence="5 6">
    <name type="scientific">Cylindrotheca closterium</name>
    <dbReference type="NCBI Taxonomy" id="2856"/>
    <lineage>
        <taxon>Eukaryota</taxon>
        <taxon>Sar</taxon>
        <taxon>Stramenopiles</taxon>
        <taxon>Ochrophyta</taxon>
        <taxon>Bacillariophyta</taxon>
        <taxon>Bacillariophyceae</taxon>
        <taxon>Bacillariophycidae</taxon>
        <taxon>Bacillariales</taxon>
        <taxon>Bacillariaceae</taxon>
        <taxon>Cylindrotheca</taxon>
    </lineage>
</organism>
<sequence length="634" mass="67020">MTTTAEEALARAKAIASRLSGSIEANGQPPISASSARPKRNRWGVAPSTVAATPSLPGLAAIQEQAKKKQKTAADESSKRVWVKTTAERPESHFYSYFSTRLGNIAEDTNKEEGIKDDASTDALKILLKGRGSTNKPAPPGFPEEPMHILISGPDALVSKADIQVDNLLIEAERAPPENIPPETEGEEGTHDNNLALTTTGYHSSGYRPATVAQMISNNPVINNMGGNLIEEEIKVPNGIVGFLIGRGGETISSMQARSGCKVQIQKEHELQPGQTHRVITLQATAQDSVDQCRELIESMVQDRIRAAGGGMGGGKDMKVNEAVSMGHALVKVEVPDADVGLIIGKGGSTIKSIQESTGASIQIPPSGNDDNPTVRTISITHPNEHGANAAKQQVEHVLSSKPSYAQASGPQITIEIMIPDKDVGLCIGRGGCVIKEMQNKSGTRIQVPSYPTPGQPHRVATVSGTKEGCAKVQGMIDTIINQQSSTGIMGNGNQYLGQQFYGQSVVDQGGQHSAEWQAYYAAQAVAKQQEAPAPAVAAAPAPASDAYYEQFFRYSYYYGEDAARKHYGAWSPPVGTPNPYGVNPNGITAAPGAAPAPAPTPAPAAAPPPQQQDVRDTGRRGVSNLPAWMTRGN</sequence>
<feature type="region of interest" description="Disordered" evidence="3">
    <location>
        <begin position="20"/>
        <end position="45"/>
    </location>
</feature>
<feature type="domain" description="K Homology" evidence="4">
    <location>
        <begin position="411"/>
        <end position="482"/>
    </location>
</feature>
<comment type="caution">
    <text evidence="5">The sequence shown here is derived from an EMBL/GenBank/DDBJ whole genome shotgun (WGS) entry which is preliminary data.</text>
</comment>
<dbReference type="EMBL" id="CAKOGP040000113">
    <property type="protein sequence ID" value="CAJ1930533.1"/>
    <property type="molecule type" value="Genomic_DNA"/>
</dbReference>
<dbReference type="PANTHER" id="PTHR10288">
    <property type="entry name" value="KH DOMAIN CONTAINING RNA BINDING PROTEIN"/>
    <property type="match status" value="1"/>
</dbReference>
<feature type="compositionally biased region" description="Polar residues" evidence="3">
    <location>
        <begin position="23"/>
        <end position="35"/>
    </location>
</feature>
<dbReference type="SUPFAM" id="SSF54791">
    <property type="entry name" value="Eukaryotic type KH-domain (KH-domain type I)"/>
    <property type="match status" value="3"/>
</dbReference>
<keyword evidence="1" id="KW-0677">Repeat</keyword>
<keyword evidence="6" id="KW-1185">Reference proteome</keyword>
<proteinExistence type="predicted"/>
<protein>
    <recommendedName>
        <fullName evidence="4">K Homology domain-containing protein</fullName>
    </recommendedName>
</protein>